<feature type="transmembrane region" description="Helical" evidence="1">
    <location>
        <begin position="65"/>
        <end position="87"/>
    </location>
</feature>
<name>A0AAD5YGE9_9APHY</name>
<accession>A0AAD5YGE9</accession>
<keyword evidence="1" id="KW-1133">Transmembrane helix</keyword>
<evidence type="ECO:0000313" key="3">
    <source>
        <dbReference type="Proteomes" id="UP001212997"/>
    </source>
</evidence>
<feature type="transmembrane region" description="Helical" evidence="1">
    <location>
        <begin position="103"/>
        <end position="120"/>
    </location>
</feature>
<reference evidence="2" key="1">
    <citation type="submission" date="2022-07" db="EMBL/GenBank/DDBJ databases">
        <title>Genome Sequence of Physisporinus lineatus.</title>
        <authorList>
            <person name="Buettner E."/>
        </authorList>
    </citation>
    <scope>NUCLEOTIDE SEQUENCE</scope>
    <source>
        <strain evidence="2">VT162</strain>
    </source>
</reference>
<dbReference type="Proteomes" id="UP001212997">
    <property type="component" value="Unassembled WGS sequence"/>
</dbReference>
<evidence type="ECO:0000256" key="1">
    <source>
        <dbReference type="SAM" id="Phobius"/>
    </source>
</evidence>
<protein>
    <submittedName>
        <fullName evidence="2">Uncharacterized protein</fullName>
    </submittedName>
</protein>
<evidence type="ECO:0000313" key="2">
    <source>
        <dbReference type="EMBL" id="KAJ3487295.1"/>
    </source>
</evidence>
<comment type="caution">
    <text evidence="2">The sequence shown here is derived from an EMBL/GenBank/DDBJ whole genome shotgun (WGS) entry which is preliminary data.</text>
</comment>
<sequence length="290" mass="32250">MDTPGTIGPNDYLVIGYVMVAIYSVCHHYDLGLANPNTVREVWAWDSLINIADDVKMFQKFKFSLLDIVYILSRVTVFGFLTTSVYFQTPHPEFSDCHANGRAMLWLYALSIPPNSYLFVIRIRAVFRDSRVIQGAFVCVWLAVVAASLHQPFCARFSADCVLGTQVLGANASESSSVQEACHTSRHCYCAPVSNITLAILLTPLVPPAYRALTIIPNTVVFNIMACRVYREVKLGMIDDGSREPYSTRVTTPSVPSTMQFAPPPSIVITHLNPTKMRTQYGKFPTTIPV</sequence>
<gene>
    <name evidence="2" type="ORF">NLI96_g3641</name>
</gene>
<keyword evidence="1" id="KW-0472">Membrane</keyword>
<keyword evidence="1" id="KW-0812">Transmembrane</keyword>
<dbReference type="EMBL" id="JANAWD010000096">
    <property type="protein sequence ID" value="KAJ3487295.1"/>
    <property type="molecule type" value="Genomic_DNA"/>
</dbReference>
<keyword evidence="3" id="KW-1185">Reference proteome</keyword>
<proteinExistence type="predicted"/>
<dbReference type="AlphaFoldDB" id="A0AAD5YGE9"/>
<organism evidence="2 3">
    <name type="scientific">Meripilus lineatus</name>
    <dbReference type="NCBI Taxonomy" id="2056292"/>
    <lineage>
        <taxon>Eukaryota</taxon>
        <taxon>Fungi</taxon>
        <taxon>Dikarya</taxon>
        <taxon>Basidiomycota</taxon>
        <taxon>Agaricomycotina</taxon>
        <taxon>Agaricomycetes</taxon>
        <taxon>Polyporales</taxon>
        <taxon>Meripilaceae</taxon>
        <taxon>Meripilus</taxon>
    </lineage>
</organism>